<feature type="compositionally biased region" description="Gly residues" evidence="1">
    <location>
        <begin position="120"/>
        <end position="132"/>
    </location>
</feature>
<organism evidence="2 3">
    <name type="scientific">Hyphodiscus hymeniophilus</name>
    <dbReference type="NCBI Taxonomy" id="353542"/>
    <lineage>
        <taxon>Eukaryota</taxon>
        <taxon>Fungi</taxon>
        <taxon>Dikarya</taxon>
        <taxon>Ascomycota</taxon>
        <taxon>Pezizomycotina</taxon>
        <taxon>Leotiomycetes</taxon>
        <taxon>Helotiales</taxon>
        <taxon>Hyphodiscaceae</taxon>
        <taxon>Hyphodiscus</taxon>
    </lineage>
</organism>
<reference evidence="2" key="1">
    <citation type="submission" date="2019-07" db="EMBL/GenBank/DDBJ databases">
        <title>Hyphodiscus hymeniophilus genome sequencing and assembly.</title>
        <authorList>
            <person name="Kramer G."/>
            <person name="Nodwell J."/>
        </authorList>
    </citation>
    <scope>NUCLEOTIDE SEQUENCE</scope>
    <source>
        <strain evidence="2">ATCC 34498</strain>
    </source>
</reference>
<gene>
    <name evidence="2" type="ORF">D0Z07_2095</name>
</gene>
<evidence type="ECO:0000256" key="1">
    <source>
        <dbReference type="SAM" id="MobiDB-lite"/>
    </source>
</evidence>
<dbReference type="EMBL" id="VNKQ01000004">
    <property type="protein sequence ID" value="KAG0651422.1"/>
    <property type="molecule type" value="Genomic_DNA"/>
</dbReference>
<dbReference type="AlphaFoldDB" id="A0A9P6VNR8"/>
<proteinExistence type="predicted"/>
<keyword evidence="3" id="KW-1185">Reference proteome</keyword>
<comment type="caution">
    <text evidence="2">The sequence shown here is derived from an EMBL/GenBank/DDBJ whole genome shotgun (WGS) entry which is preliminary data.</text>
</comment>
<dbReference type="OrthoDB" id="5296155at2759"/>
<feature type="region of interest" description="Disordered" evidence="1">
    <location>
        <begin position="1"/>
        <end position="40"/>
    </location>
</feature>
<evidence type="ECO:0000313" key="3">
    <source>
        <dbReference type="Proteomes" id="UP000785200"/>
    </source>
</evidence>
<protein>
    <submittedName>
        <fullName evidence="2">Uncharacterized protein</fullName>
    </submittedName>
</protein>
<evidence type="ECO:0000313" key="2">
    <source>
        <dbReference type="EMBL" id="KAG0651422.1"/>
    </source>
</evidence>
<dbReference type="Proteomes" id="UP000785200">
    <property type="component" value="Unassembled WGS sequence"/>
</dbReference>
<sequence>MHSRDPSSPSAIPLPPIDEEDISNAAPRFSPTVPPRAWNRPAHKVFGLGQPPRLNFEGSPPAYSQFDSTEALGPHGEKLSDWGWSLDYGVNTTTREDPTSLKCSALINISNRSSNSSGNSSGGASGSLGGGPTNPASNTTFPAGSYSIETYLDTVSTNCTSNSAAWTCFPYVTYDLSPSQSAATFDWIISPVEGSSDYTVSSTQNPFSLVFTNASLSLMDVGTDQEHYYFQIDMQKPVVPAVALTNSNAAGTCYFNQTTFQASLYTKLEKTYPAMGTSNANTTEAFSPWPYAVKIEQVSAAGPATPTCLDTSGNSLGDFSVPDTANMCECLYLNTRT</sequence>
<name>A0A9P6VNR8_9HELO</name>
<feature type="region of interest" description="Disordered" evidence="1">
    <location>
        <begin position="112"/>
        <end position="136"/>
    </location>
</feature>
<feature type="compositionally biased region" description="Low complexity" evidence="1">
    <location>
        <begin position="1"/>
        <end position="11"/>
    </location>
</feature>
<accession>A0A9P6VNR8</accession>